<dbReference type="EMBL" id="CAJOBG010007652">
    <property type="protein sequence ID" value="CAF4223004.1"/>
    <property type="molecule type" value="Genomic_DNA"/>
</dbReference>
<evidence type="ECO:0000313" key="3">
    <source>
        <dbReference type="EMBL" id="CAF3941859.1"/>
    </source>
</evidence>
<keyword evidence="5" id="KW-1185">Reference proteome</keyword>
<dbReference type="AlphaFoldDB" id="A0A816XIF8"/>
<name>A0A816XIF8_9BILA</name>
<accession>A0A816XIF8</accession>
<evidence type="ECO:0000313" key="1">
    <source>
        <dbReference type="EMBL" id="CAF2147074.1"/>
    </source>
</evidence>
<dbReference type="InterPro" id="IPR045861">
    <property type="entry name" value="CorA_cytoplasmic_dom"/>
</dbReference>
<comment type="caution">
    <text evidence="1">The sequence shown here is derived from an EMBL/GenBank/DDBJ whole genome shotgun (WGS) entry which is preliminary data.</text>
</comment>
<dbReference type="Proteomes" id="UP000663842">
    <property type="component" value="Unassembled WGS sequence"/>
</dbReference>
<evidence type="ECO:0000313" key="4">
    <source>
        <dbReference type="EMBL" id="CAF4223004.1"/>
    </source>
</evidence>
<evidence type="ECO:0000313" key="2">
    <source>
        <dbReference type="EMBL" id="CAF2242877.1"/>
    </source>
</evidence>
<sequence length="113" mass="13422">MEFKHHHVAEFVYNLKELSEGKNVWVEINSTDVELIRVVLIYFDAHTFVIDDIRAIDQRMKISIINEDLYLLLSLIYLNETTRAIEQQKISFYLIEDTISTTRYFSTPITSKY</sequence>
<dbReference type="SUPFAM" id="SSF143865">
    <property type="entry name" value="CorA soluble domain-like"/>
    <property type="match status" value="1"/>
</dbReference>
<dbReference type="Proteomes" id="UP000663856">
    <property type="component" value="Unassembled WGS sequence"/>
</dbReference>
<dbReference type="EMBL" id="CAJNRF010017903">
    <property type="protein sequence ID" value="CAF2242877.1"/>
    <property type="molecule type" value="Genomic_DNA"/>
</dbReference>
<evidence type="ECO:0000313" key="5">
    <source>
        <dbReference type="Proteomes" id="UP000663866"/>
    </source>
</evidence>
<reference evidence="1" key="1">
    <citation type="submission" date="2021-02" db="EMBL/GenBank/DDBJ databases">
        <authorList>
            <person name="Nowell W R."/>
        </authorList>
    </citation>
    <scope>NUCLEOTIDE SEQUENCE</scope>
</reference>
<evidence type="ECO:0000313" key="6">
    <source>
        <dbReference type="Proteomes" id="UP000663887"/>
    </source>
</evidence>
<dbReference type="Proteomes" id="UP000663866">
    <property type="component" value="Unassembled WGS sequence"/>
</dbReference>
<gene>
    <name evidence="4" type="ORF">OVN521_LOCUS27545</name>
    <name evidence="3" type="ORF">UXM345_LOCUS12807</name>
    <name evidence="2" type="ORF">WKI299_LOCUS36611</name>
    <name evidence="1" type="ORF">XDN619_LOCUS27951</name>
</gene>
<dbReference type="Gene3D" id="3.30.460.20">
    <property type="entry name" value="CorA soluble domain-like"/>
    <property type="match status" value="1"/>
</dbReference>
<organism evidence="1 6">
    <name type="scientific">Rotaria magnacalcarata</name>
    <dbReference type="NCBI Taxonomy" id="392030"/>
    <lineage>
        <taxon>Eukaryota</taxon>
        <taxon>Metazoa</taxon>
        <taxon>Spiralia</taxon>
        <taxon>Gnathifera</taxon>
        <taxon>Rotifera</taxon>
        <taxon>Eurotatoria</taxon>
        <taxon>Bdelloidea</taxon>
        <taxon>Philodinida</taxon>
        <taxon>Philodinidae</taxon>
        <taxon>Rotaria</taxon>
    </lineage>
</organism>
<dbReference type="EMBL" id="CAJNRG010013295">
    <property type="protein sequence ID" value="CAF2147074.1"/>
    <property type="molecule type" value="Genomic_DNA"/>
</dbReference>
<protein>
    <submittedName>
        <fullName evidence="1">Uncharacterized protein</fullName>
    </submittedName>
</protein>
<dbReference type="EMBL" id="CAJOBF010001355">
    <property type="protein sequence ID" value="CAF3941859.1"/>
    <property type="molecule type" value="Genomic_DNA"/>
</dbReference>
<proteinExistence type="predicted"/>
<dbReference type="Proteomes" id="UP000663887">
    <property type="component" value="Unassembled WGS sequence"/>
</dbReference>